<dbReference type="AlphaFoldDB" id="A0A437QAT8"/>
<evidence type="ECO:0000313" key="4">
    <source>
        <dbReference type="Proteomes" id="UP000282818"/>
    </source>
</evidence>
<protein>
    <submittedName>
        <fullName evidence="3">Acyltransferase</fullName>
    </submittedName>
</protein>
<feature type="transmembrane region" description="Helical" evidence="1">
    <location>
        <begin position="12"/>
        <end position="30"/>
    </location>
</feature>
<sequence>MLTNSQRFEELDSFRGLAALAVVLYHFTLRYEHVYHHNEIPFFSLPYGDYGVQFFFMISGFVIFMTLEKCTSSRDFLVSRFCRLFPAYWVAVLITFSVGYFAPLPNQELTMTQLLVNLSMLQAFFYIPSVDGVYWSLAFELSFYFVMLMIFLSRQLHAMEYLIIVWLSAMLANFLLPYTGFEIPWRLQLLGVLKYTNAFMAGIVFYQIYHHGFSVLRVATLIACLVLELICVSITSFIFFTAFFALFLLAIRGQLTLLKHPALLYMGAISYTLYLTHQMLGFKVIHLLEAQGMAPDLAILIAVICSILLASVLTRYVERPGGRFFKKLLQSPIKPVAAR</sequence>
<keyword evidence="3" id="KW-0012">Acyltransferase</keyword>
<feature type="transmembrane region" description="Helical" evidence="1">
    <location>
        <begin position="220"/>
        <end position="251"/>
    </location>
</feature>
<feature type="transmembrane region" description="Helical" evidence="1">
    <location>
        <begin position="297"/>
        <end position="317"/>
    </location>
</feature>
<accession>A0A437QAT8</accession>
<dbReference type="InterPro" id="IPR002656">
    <property type="entry name" value="Acyl_transf_3_dom"/>
</dbReference>
<dbReference type="InterPro" id="IPR050879">
    <property type="entry name" value="Acyltransferase_3"/>
</dbReference>
<gene>
    <name evidence="3" type="ORF">EOE65_06650</name>
</gene>
<feature type="transmembrane region" description="Helical" evidence="1">
    <location>
        <begin position="158"/>
        <end position="176"/>
    </location>
</feature>
<evidence type="ECO:0000256" key="1">
    <source>
        <dbReference type="SAM" id="Phobius"/>
    </source>
</evidence>
<feature type="transmembrane region" description="Helical" evidence="1">
    <location>
        <begin position="134"/>
        <end position="152"/>
    </location>
</feature>
<comment type="caution">
    <text evidence="3">The sequence shown here is derived from an EMBL/GenBank/DDBJ whole genome shotgun (WGS) entry which is preliminary data.</text>
</comment>
<dbReference type="PANTHER" id="PTHR23028">
    <property type="entry name" value="ACETYLTRANSFERASE"/>
    <property type="match status" value="1"/>
</dbReference>
<dbReference type="GO" id="GO:0000271">
    <property type="term" value="P:polysaccharide biosynthetic process"/>
    <property type="evidence" value="ECO:0007669"/>
    <property type="project" value="TreeGrafter"/>
</dbReference>
<dbReference type="Pfam" id="PF01757">
    <property type="entry name" value="Acyl_transf_3"/>
    <property type="match status" value="1"/>
</dbReference>
<keyword evidence="1" id="KW-0472">Membrane</keyword>
<organism evidence="3 4">
    <name type="scientific">Neptunomonas marina</name>
    <dbReference type="NCBI Taxonomy" id="1815562"/>
    <lineage>
        <taxon>Bacteria</taxon>
        <taxon>Pseudomonadati</taxon>
        <taxon>Pseudomonadota</taxon>
        <taxon>Gammaproteobacteria</taxon>
        <taxon>Oceanospirillales</taxon>
        <taxon>Oceanospirillaceae</taxon>
        <taxon>Neptunomonas</taxon>
    </lineage>
</organism>
<name>A0A437QAT8_9GAMM</name>
<dbReference type="GO" id="GO:0016020">
    <property type="term" value="C:membrane"/>
    <property type="evidence" value="ECO:0007669"/>
    <property type="project" value="TreeGrafter"/>
</dbReference>
<dbReference type="GO" id="GO:0016747">
    <property type="term" value="F:acyltransferase activity, transferring groups other than amino-acyl groups"/>
    <property type="evidence" value="ECO:0007669"/>
    <property type="project" value="InterPro"/>
</dbReference>
<feature type="domain" description="Acyltransferase 3" evidence="2">
    <location>
        <begin position="9"/>
        <end position="314"/>
    </location>
</feature>
<feature type="transmembrane region" description="Helical" evidence="1">
    <location>
        <begin position="50"/>
        <end position="67"/>
    </location>
</feature>
<dbReference type="EMBL" id="SACQ01000002">
    <property type="protein sequence ID" value="RVU31650.1"/>
    <property type="molecule type" value="Genomic_DNA"/>
</dbReference>
<dbReference type="RefSeq" id="WP_127693509.1">
    <property type="nucleotide sequence ID" value="NZ_SACQ01000002.1"/>
</dbReference>
<proteinExistence type="predicted"/>
<keyword evidence="3" id="KW-0808">Transferase</keyword>
<evidence type="ECO:0000259" key="2">
    <source>
        <dbReference type="Pfam" id="PF01757"/>
    </source>
</evidence>
<reference evidence="3 4" key="1">
    <citation type="submission" date="2019-01" db="EMBL/GenBank/DDBJ databases">
        <authorList>
            <person name="Chen W.-M."/>
        </authorList>
    </citation>
    <scope>NUCLEOTIDE SEQUENCE [LARGE SCALE GENOMIC DNA]</scope>
    <source>
        <strain evidence="3 4">HPM-16</strain>
    </source>
</reference>
<evidence type="ECO:0000313" key="3">
    <source>
        <dbReference type="EMBL" id="RVU31650.1"/>
    </source>
</evidence>
<keyword evidence="1" id="KW-0812">Transmembrane</keyword>
<keyword evidence="4" id="KW-1185">Reference proteome</keyword>
<feature type="transmembrane region" description="Helical" evidence="1">
    <location>
        <begin position="87"/>
        <end position="103"/>
    </location>
</feature>
<dbReference type="PANTHER" id="PTHR23028:SF131">
    <property type="entry name" value="BLR2367 PROTEIN"/>
    <property type="match status" value="1"/>
</dbReference>
<dbReference type="Proteomes" id="UP000282818">
    <property type="component" value="Unassembled WGS sequence"/>
</dbReference>
<keyword evidence="1" id="KW-1133">Transmembrane helix</keyword>